<protein>
    <submittedName>
        <fullName evidence="2">Uncharacterized protein</fullName>
    </submittedName>
</protein>
<feature type="compositionally biased region" description="Basic and acidic residues" evidence="1">
    <location>
        <begin position="87"/>
        <end position="99"/>
    </location>
</feature>
<comment type="caution">
    <text evidence="2">The sequence shown here is derived from an EMBL/GenBank/DDBJ whole genome shotgun (WGS) entry which is preliminary data.</text>
</comment>
<gene>
    <name evidence="2" type="ORF">OUZ56_004244</name>
</gene>
<proteinExistence type="predicted"/>
<evidence type="ECO:0000256" key="1">
    <source>
        <dbReference type="SAM" id="MobiDB-lite"/>
    </source>
</evidence>
<name>A0ABQ9YP71_9CRUS</name>
<feature type="region of interest" description="Disordered" evidence="1">
    <location>
        <begin position="87"/>
        <end position="133"/>
    </location>
</feature>
<feature type="compositionally biased region" description="Basic and acidic residues" evidence="1">
    <location>
        <begin position="114"/>
        <end position="126"/>
    </location>
</feature>
<accession>A0ABQ9YP71</accession>
<dbReference type="Proteomes" id="UP001234178">
    <property type="component" value="Unassembled WGS sequence"/>
</dbReference>
<keyword evidence="3" id="KW-1185">Reference proteome</keyword>
<organism evidence="2 3">
    <name type="scientific">Daphnia magna</name>
    <dbReference type="NCBI Taxonomy" id="35525"/>
    <lineage>
        <taxon>Eukaryota</taxon>
        <taxon>Metazoa</taxon>
        <taxon>Ecdysozoa</taxon>
        <taxon>Arthropoda</taxon>
        <taxon>Crustacea</taxon>
        <taxon>Branchiopoda</taxon>
        <taxon>Diplostraca</taxon>
        <taxon>Cladocera</taxon>
        <taxon>Anomopoda</taxon>
        <taxon>Daphniidae</taxon>
        <taxon>Daphnia</taxon>
    </lineage>
</organism>
<evidence type="ECO:0000313" key="2">
    <source>
        <dbReference type="EMBL" id="KAK4002416.1"/>
    </source>
</evidence>
<dbReference type="EMBL" id="JAOYFB010000001">
    <property type="protein sequence ID" value="KAK4002416.1"/>
    <property type="molecule type" value="Genomic_DNA"/>
</dbReference>
<sequence>MFNFLSSRLSAAGKETIKRDAAYKTITPTRTHVASASRNMLRDQVMKDETAKRPPSEIGGEETRIWCGFLNHPVLLFPPFEVAKEEERFGEPNGKEKAAKNPVTCKPGAPRRLPYQEDRITIRSDNMDSGQNE</sequence>
<reference evidence="2 3" key="1">
    <citation type="journal article" date="2023" name="Nucleic Acids Res.">
        <title>The hologenome of Daphnia magna reveals possible DNA methylation and microbiome-mediated evolution of the host genome.</title>
        <authorList>
            <person name="Chaturvedi A."/>
            <person name="Li X."/>
            <person name="Dhandapani V."/>
            <person name="Marshall H."/>
            <person name="Kissane S."/>
            <person name="Cuenca-Cambronero M."/>
            <person name="Asole G."/>
            <person name="Calvet F."/>
            <person name="Ruiz-Romero M."/>
            <person name="Marangio P."/>
            <person name="Guigo R."/>
            <person name="Rago D."/>
            <person name="Mirbahai L."/>
            <person name="Eastwood N."/>
            <person name="Colbourne J.K."/>
            <person name="Zhou J."/>
            <person name="Mallon E."/>
            <person name="Orsini L."/>
        </authorList>
    </citation>
    <scope>NUCLEOTIDE SEQUENCE [LARGE SCALE GENOMIC DNA]</scope>
    <source>
        <strain evidence="2">LRV0_1</strain>
    </source>
</reference>
<evidence type="ECO:0000313" key="3">
    <source>
        <dbReference type="Proteomes" id="UP001234178"/>
    </source>
</evidence>